<organism evidence="5 6">
    <name type="scientific">Gibberella subglutinans</name>
    <name type="common">Fusarium subglutinans</name>
    <dbReference type="NCBI Taxonomy" id="42677"/>
    <lineage>
        <taxon>Eukaryota</taxon>
        <taxon>Fungi</taxon>
        <taxon>Dikarya</taxon>
        <taxon>Ascomycota</taxon>
        <taxon>Pezizomycotina</taxon>
        <taxon>Sordariomycetes</taxon>
        <taxon>Hypocreomycetidae</taxon>
        <taxon>Hypocreales</taxon>
        <taxon>Nectriaceae</taxon>
        <taxon>Fusarium</taxon>
        <taxon>Fusarium fujikuroi species complex</taxon>
    </lineage>
</organism>
<gene>
    <name evidence="5" type="ORF">FSUBG_4353</name>
</gene>
<evidence type="ECO:0000256" key="1">
    <source>
        <dbReference type="ARBA" id="ARBA00022676"/>
    </source>
</evidence>
<feature type="domain" description="Nucleotide-diphospho-sugar transferase" evidence="4">
    <location>
        <begin position="169"/>
        <end position="296"/>
    </location>
</feature>
<dbReference type="Pfam" id="PF03407">
    <property type="entry name" value="Nucleotid_trans"/>
    <property type="match status" value="1"/>
</dbReference>
<feature type="transmembrane region" description="Helical" evidence="3">
    <location>
        <begin position="365"/>
        <end position="384"/>
    </location>
</feature>
<evidence type="ECO:0000256" key="3">
    <source>
        <dbReference type="SAM" id="Phobius"/>
    </source>
</evidence>
<dbReference type="GO" id="GO:0016757">
    <property type="term" value="F:glycosyltransferase activity"/>
    <property type="evidence" value="ECO:0007669"/>
    <property type="project" value="UniProtKB-KW"/>
</dbReference>
<dbReference type="InterPro" id="IPR008630">
    <property type="entry name" value="Glyco_trans_34"/>
</dbReference>
<keyword evidence="1" id="KW-0328">Glycosyltransferase</keyword>
<evidence type="ECO:0000313" key="5">
    <source>
        <dbReference type="EMBL" id="KAF5608964.1"/>
    </source>
</evidence>
<proteinExistence type="predicted"/>
<dbReference type="AlphaFoldDB" id="A0A8H5Q5G9"/>
<dbReference type="EMBL" id="JAAOAV010000039">
    <property type="protein sequence ID" value="KAF5608964.1"/>
    <property type="molecule type" value="Genomic_DNA"/>
</dbReference>
<evidence type="ECO:0000313" key="6">
    <source>
        <dbReference type="Proteomes" id="UP000547976"/>
    </source>
</evidence>
<keyword evidence="3" id="KW-1133">Transmembrane helix</keyword>
<dbReference type="RefSeq" id="XP_036540173.1">
    <property type="nucleotide sequence ID" value="XM_036682333.1"/>
</dbReference>
<dbReference type="GO" id="GO:0006487">
    <property type="term" value="P:protein N-linked glycosylation"/>
    <property type="evidence" value="ECO:0007669"/>
    <property type="project" value="TreeGrafter"/>
</dbReference>
<keyword evidence="3" id="KW-0472">Membrane</keyword>
<keyword evidence="6" id="KW-1185">Reference proteome</keyword>
<dbReference type="PANTHER" id="PTHR31306:SF3">
    <property type="entry name" value="NUCLEOTIDE-DIPHOSPHO-SUGAR TRANSFERASE DOMAIN-CONTAINING PROTEIN"/>
    <property type="match status" value="1"/>
</dbReference>
<comment type="caution">
    <text evidence="5">The sequence shown here is derived from an EMBL/GenBank/DDBJ whole genome shotgun (WGS) entry which is preliminary data.</text>
</comment>
<dbReference type="GO" id="GO:0000139">
    <property type="term" value="C:Golgi membrane"/>
    <property type="evidence" value="ECO:0007669"/>
    <property type="project" value="TreeGrafter"/>
</dbReference>
<evidence type="ECO:0000256" key="2">
    <source>
        <dbReference type="ARBA" id="ARBA00022679"/>
    </source>
</evidence>
<dbReference type="InterPro" id="IPR005069">
    <property type="entry name" value="Nucl-diP-sugar_transferase"/>
</dbReference>
<dbReference type="GeneID" id="59317051"/>
<dbReference type="Proteomes" id="UP000547976">
    <property type="component" value="Unassembled WGS sequence"/>
</dbReference>
<dbReference type="PANTHER" id="PTHR31306">
    <property type="entry name" value="ALPHA-1,6-MANNOSYLTRANSFERASE MNN11-RELATED"/>
    <property type="match status" value="1"/>
</dbReference>
<keyword evidence="2" id="KW-0808">Transferase</keyword>
<sequence length="421" mass="48756">MGFQFFGAQNGVKMGVLNAPKRAVWICSFVSLTAFLIFLCFPVSSFYPLNPIVSPSNPDSPQTTDTFSANCHKSLRPEAYQQHGIWTGRLALPKLMAELWKPLIHPITERVFVTDKGERFEVPIDQVRWKKPLGKRVVIVDTDNRLDSKTENTMLNEFRAAAYPDRHGTWVKPAITKEALKTHEFVVSLDSDAVFTHLDLPLEWLMNLWDYRPETLVAMAYDLDWKQDYDPQGNLILNTGFAIAQASQRTQDMFRRWEDCPRSIHGCDHWNHQWAHEQSAFSYYIRYEFNRTHDVKNIPCNHANGNEFTLDGGEANKDKKVQDVILSYLIFKGPRTKPAFDLTTLKCSQRWPLDIINSIVQIDHWIVIIILIPSFIGIVPRIGVTRCWSRLKKNVMSNRTGYYADYNNPQEWEQNERRFGG</sequence>
<keyword evidence="3" id="KW-0812">Transmembrane</keyword>
<evidence type="ECO:0000259" key="4">
    <source>
        <dbReference type="Pfam" id="PF03407"/>
    </source>
</evidence>
<name>A0A8H5Q5G9_GIBSU</name>
<reference evidence="5 6" key="1">
    <citation type="submission" date="2020-05" db="EMBL/GenBank/DDBJ databases">
        <title>Identification and distribution of gene clusters putatively required for synthesis of sphingolipid metabolism inhibitors in phylogenetically diverse species of the filamentous fungus Fusarium.</title>
        <authorList>
            <person name="Kim H.-S."/>
            <person name="Busman M."/>
            <person name="Brown D.W."/>
            <person name="Divon H."/>
            <person name="Uhlig S."/>
            <person name="Proctor R.H."/>
        </authorList>
    </citation>
    <scope>NUCLEOTIDE SEQUENCE [LARGE SCALE GENOMIC DNA]</scope>
    <source>
        <strain evidence="5 6">NRRL 66333</strain>
    </source>
</reference>
<feature type="transmembrane region" description="Helical" evidence="3">
    <location>
        <begin position="23"/>
        <end position="47"/>
    </location>
</feature>
<protein>
    <recommendedName>
        <fullName evidence="4">Nucleotide-diphospho-sugar transferase domain-containing protein</fullName>
    </recommendedName>
</protein>
<dbReference type="OrthoDB" id="3763672at2759"/>
<accession>A0A8H5Q5G9</accession>